<feature type="compositionally biased region" description="Low complexity" evidence="1">
    <location>
        <begin position="116"/>
        <end position="141"/>
    </location>
</feature>
<dbReference type="Gene3D" id="2.30.30.240">
    <property type="entry name" value="PRC-barrel domain"/>
    <property type="match status" value="1"/>
</dbReference>
<gene>
    <name evidence="3" type="ORF">A6302_03461</name>
</gene>
<dbReference type="RefSeq" id="WP_169833602.1">
    <property type="nucleotide sequence ID" value="NZ_MCRJ01000102.1"/>
</dbReference>
<protein>
    <submittedName>
        <fullName evidence="3">PRC-barrel domain protein</fullName>
    </submittedName>
</protein>
<keyword evidence="4" id="KW-1185">Reference proteome</keyword>
<feature type="domain" description="PRC-barrel" evidence="2">
    <location>
        <begin position="17"/>
        <end position="91"/>
    </location>
</feature>
<dbReference type="PANTHER" id="PTHR36505:SF1">
    <property type="entry name" value="BLR1072 PROTEIN"/>
    <property type="match status" value="1"/>
</dbReference>
<dbReference type="EMBL" id="MCRJ01000102">
    <property type="protein sequence ID" value="ODN69240.1"/>
    <property type="molecule type" value="Genomic_DNA"/>
</dbReference>
<feature type="region of interest" description="Disordered" evidence="1">
    <location>
        <begin position="108"/>
        <end position="141"/>
    </location>
</feature>
<accession>A0A1E3GYV2</accession>
<dbReference type="PATRIC" id="fig|1439726.3.peg.3644"/>
<dbReference type="InterPro" id="IPR011033">
    <property type="entry name" value="PRC_barrel-like_sf"/>
</dbReference>
<dbReference type="SUPFAM" id="SSF50346">
    <property type="entry name" value="PRC-barrel domain"/>
    <property type="match status" value="1"/>
</dbReference>
<dbReference type="AlphaFoldDB" id="A0A1E3GYV2"/>
<dbReference type="Proteomes" id="UP000094622">
    <property type="component" value="Unassembled WGS sequence"/>
</dbReference>
<dbReference type="Pfam" id="PF05239">
    <property type="entry name" value="PRC"/>
    <property type="match status" value="1"/>
</dbReference>
<evidence type="ECO:0000256" key="1">
    <source>
        <dbReference type="SAM" id="MobiDB-lite"/>
    </source>
</evidence>
<organism evidence="3 4">
    <name type="scientific">Methylobrevis pamukkalensis</name>
    <dbReference type="NCBI Taxonomy" id="1439726"/>
    <lineage>
        <taxon>Bacteria</taxon>
        <taxon>Pseudomonadati</taxon>
        <taxon>Pseudomonadota</taxon>
        <taxon>Alphaproteobacteria</taxon>
        <taxon>Hyphomicrobiales</taxon>
        <taxon>Pleomorphomonadaceae</taxon>
        <taxon>Methylobrevis</taxon>
    </lineage>
</organism>
<evidence type="ECO:0000313" key="3">
    <source>
        <dbReference type="EMBL" id="ODN69240.1"/>
    </source>
</evidence>
<evidence type="ECO:0000313" key="4">
    <source>
        <dbReference type="Proteomes" id="UP000094622"/>
    </source>
</evidence>
<evidence type="ECO:0000259" key="2">
    <source>
        <dbReference type="Pfam" id="PF05239"/>
    </source>
</evidence>
<proteinExistence type="predicted"/>
<name>A0A1E3GYV2_9HYPH</name>
<dbReference type="PANTHER" id="PTHR36505">
    <property type="entry name" value="BLR1072 PROTEIN"/>
    <property type="match status" value="1"/>
</dbReference>
<sequence>MKPASDEMFYGEQMTGEVLASELMGESIYNSQDEGIGEVTDVIATEDGQIKALVVGVGGFLGIGTKDVAVNYDKFVVVSDNENTTRVVLDTNRESLESAPEYVTLAEKAAEQPMQPSTGSATTDTPATTAPATGTTGTVTQ</sequence>
<reference evidence="3 4" key="1">
    <citation type="submission" date="2016-07" db="EMBL/GenBank/DDBJ databases">
        <title>Draft Genome Sequence of Methylobrevis pamukkalensis PK2.</title>
        <authorList>
            <person name="Vasilenko O.V."/>
            <person name="Doronina N.V."/>
            <person name="Shmareva M.N."/>
            <person name="Tarlachkov S.V."/>
            <person name="Mustakhimov I."/>
            <person name="Trotsenko Y.A."/>
        </authorList>
    </citation>
    <scope>NUCLEOTIDE SEQUENCE [LARGE SCALE GENOMIC DNA]</scope>
    <source>
        <strain evidence="3 4">PK2</strain>
    </source>
</reference>
<dbReference type="InterPro" id="IPR027275">
    <property type="entry name" value="PRC-brl_dom"/>
</dbReference>
<comment type="caution">
    <text evidence="3">The sequence shown here is derived from an EMBL/GenBank/DDBJ whole genome shotgun (WGS) entry which is preliminary data.</text>
</comment>